<gene>
    <name evidence="3" type="ORF">DSM5745_01163</name>
</gene>
<dbReference type="AlphaFoldDB" id="A0A3D8T5X7"/>
<keyword evidence="4" id="KW-1185">Reference proteome</keyword>
<dbReference type="RefSeq" id="XP_026609024.1">
    <property type="nucleotide sequence ID" value="XM_026743179.1"/>
</dbReference>
<organism evidence="3 4">
    <name type="scientific">Aspergillus mulundensis</name>
    <dbReference type="NCBI Taxonomy" id="1810919"/>
    <lineage>
        <taxon>Eukaryota</taxon>
        <taxon>Fungi</taxon>
        <taxon>Dikarya</taxon>
        <taxon>Ascomycota</taxon>
        <taxon>Pezizomycotina</taxon>
        <taxon>Eurotiomycetes</taxon>
        <taxon>Eurotiomycetidae</taxon>
        <taxon>Eurotiales</taxon>
        <taxon>Aspergillaceae</taxon>
        <taxon>Aspergillus</taxon>
        <taxon>Aspergillus subgen. Nidulantes</taxon>
    </lineage>
</organism>
<dbReference type="GO" id="GO:0000976">
    <property type="term" value="F:transcription cis-regulatory region binding"/>
    <property type="evidence" value="ECO:0007669"/>
    <property type="project" value="TreeGrafter"/>
</dbReference>
<keyword evidence="2" id="KW-0539">Nucleus</keyword>
<comment type="caution">
    <text evidence="3">The sequence shown here is derived from an EMBL/GenBank/DDBJ whole genome shotgun (WGS) entry which is preliminary data.</text>
</comment>
<dbReference type="OrthoDB" id="5333823at2759"/>
<comment type="subcellular location">
    <subcellularLocation>
        <location evidence="1">Nucleus</location>
    </subcellularLocation>
</comment>
<reference evidence="3 4" key="1">
    <citation type="journal article" date="2018" name="IMA Fungus">
        <title>IMA Genome-F 9: Draft genome sequence of Annulohypoxylon stygium, Aspergillus mulundensis, Berkeleyomyces basicola (syn. Thielaviopsis basicola), Ceratocystis smalleyi, two Cercospora beticola strains, Coleophoma cylindrospora, Fusarium fracticaudum, Phialophora cf. hyalina, and Morchella septimelata.</title>
        <authorList>
            <person name="Wingfield B.D."/>
            <person name="Bills G.F."/>
            <person name="Dong Y."/>
            <person name="Huang W."/>
            <person name="Nel W.J."/>
            <person name="Swalarsk-Parry B.S."/>
            <person name="Vaghefi N."/>
            <person name="Wilken P.M."/>
            <person name="An Z."/>
            <person name="de Beer Z.W."/>
            <person name="De Vos L."/>
            <person name="Chen L."/>
            <person name="Duong T.A."/>
            <person name="Gao Y."/>
            <person name="Hammerbacher A."/>
            <person name="Kikkert J.R."/>
            <person name="Li Y."/>
            <person name="Li H."/>
            <person name="Li K."/>
            <person name="Li Q."/>
            <person name="Liu X."/>
            <person name="Ma X."/>
            <person name="Naidoo K."/>
            <person name="Pethybridge S.J."/>
            <person name="Sun J."/>
            <person name="Steenkamp E.T."/>
            <person name="van der Nest M.A."/>
            <person name="van Wyk S."/>
            <person name="Wingfield M.J."/>
            <person name="Xiong C."/>
            <person name="Yue Q."/>
            <person name="Zhang X."/>
        </authorList>
    </citation>
    <scope>NUCLEOTIDE SEQUENCE [LARGE SCALE GENOMIC DNA]</scope>
    <source>
        <strain evidence="3 4">DSM 5745</strain>
    </source>
</reference>
<dbReference type="Proteomes" id="UP000256690">
    <property type="component" value="Unassembled WGS sequence"/>
</dbReference>
<evidence type="ECO:0000313" key="4">
    <source>
        <dbReference type="Proteomes" id="UP000256690"/>
    </source>
</evidence>
<dbReference type="STRING" id="1810919.A0A3D8T5X7"/>
<evidence type="ECO:0000256" key="2">
    <source>
        <dbReference type="ARBA" id="ARBA00023242"/>
    </source>
</evidence>
<dbReference type="PANTHER" id="PTHR37534">
    <property type="entry name" value="TRANSCRIPTIONAL ACTIVATOR PROTEIN UGA3"/>
    <property type="match status" value="1"/>
</dbReference>
<dbReference type="GO" id="GO:0003700">
    <property type="term" value="F:DNA-binding transcription factor activity"/>
    <property type="evidence" value="ECO:0007669"/>
    <property type="project" value="TreeGrafter"/>
</dbReference>
<dbReference type="GeneID" id="38111533"/>
<dbReference type="GO" id="GO:0045944">
    <property type="term" value="P:positive regulation of transcription by RNA polymerase II"/>
    <property type="evidence" value="ECO:0007669"/>
    <property type="project" value="TreeGrafter"/>
</dbReference>
<protein>
    <recommendedName>
        <fullName evidence="5">Zn(II)2Cys6 transcription factor</fullName>
    </recommendedName>
</protein>
<evidence type="ECO:0008006" key="5">
    <source>
        <dbReference type="Google" id="ProtNLM"/>
    </source>
</evidence>
<dbReference type="PANTHER" id="PTHR37534:SF7">
    <property type="entry name" value="TRANSCRIPTIONAL ACTIVATOR PROTEIN UGA3"/>
    <property type="match status" value="1"/>
</dbReference>
<accession>A0A3D8T5X7</accession>
<dbReference type="EMBL" id="PVWQ01000001">
    <property type="protein sequence ID" value="RDW93841.1"/>
    <property type="molecule type" value="Genomic_DNA"/>
</dbReference>
<dbReference type="GO" id="GO:0005634">
    <property type="term" value="C:nucleus"/>
    <property type="evidence" value="ECO:0007669"/>
    <property type="project" value="UniProtKB-SubCell"/>
</dbReference>
<dbReference type="InterPro" id="IPR021858">
    <property type="entry name" value="Fun_TF"/>
</dbReference>
<proteinExistence type="predicted"/>
<evidence type="ECO:0000256" key="1">
    <source>
        <dbReference type="ARBA" id="ARBA00004123"/>
    </source>
</evidence>
<evidence type="ECO:0000313" key="3">
    <source>
        <dbReference type="EMBL" id="RDW93841.1"/>
    </source>
</evidence>
<sequence>MAPDSCGSMKLIQRASPLGEAPSAHLARRTTWSLSSLMLATGSTQLPTIFTVFTAVQAVVRNMLFHPYLHNPAITSRKRKSLALSAPSSLLSIGRTTSYGYRMGSTYPSKPVRKSGCLSLRTDDTHSQMPLVEVPSEHARTRSERDALLLLVMFHCLLEIASGSIKEWTYHMNGALMIIKLLNLRGMKQKDVFSQEVVELVYSFFLEKGTFLGTSTSTASRHAEGKYLGSIQWSTEVPTIFPYLAGRGSAKIDPCMGLSFELLDIISCITDLSLRRQTGTTATTQEFTNLIHRLQRLEASSAYPVFIHQVSDFDIMALHASAFQSATWIYLYHALASLPYENEIIQKAHLPVLLSTLEQIHKLHGTLLGFLPYPMWALFIASCVVLEEGRVQILEWFSVLNTRKPVSNVPSTLAAVKAIWKRRDLAECAAPTQEGNKGPVWMDAIGELGWLMPFT</sequence>
<dbReference type="Pfam" id="PF11951">
    <property type="entry name" value="Fungal_trans_2"/>
    <property type="match status" value="1"/>
</dbReference>
<name>A0A3D8T5X7_9EURO</name>